<organism evidence="3 4">
    <name type="scientific">Streptomyces longisporoflavus</name>
    <dbReference type="NCBI Taxonomy" id="28044"/>
    <lineage>
        <taxon>Bacteria</taxon>
        <taxon>Bacillati</taxon>
        <taxon>Actinomycetota</taxon>
        <taxon>Actinomycetes</taxon>
        <taxon>Kitasatosporales</taxon>
        <taxon>Streptomycetaceae</taxon>
        <taxon>Streptomyces</taxon>
    </lineage>
</organism>
<dbReference type="Proteomes" id="UP001610818">
    <property type="component" value="Unassembled WGS sequence"/>
</dbReference>
<gene>
    <name evidence="3" type="ORF">ACH4F9_43760</name>
</gene>
<comment type="caution">
    <text evidence="3">The sequence shown here is derived from an EMBL/GenBank/DDBJ whole genome shotgun (WGS) entry which is preliminary data.</text>
</comment>
<keyword evidence="2" id="KW-0812">Transmembrane</keyword>
<reference evidence="3 4" key="1">
    <citation type="submission" date="2024-10" db="EMBL/GenBank/DDBJ databases">
        <title>The Natural Products Discovery Center: Release of the First 8490 Sequenced Strains for Exploring Actinobacteria Biosynthetic Diversity.</title>
        <authorList>
            <person name="Kalkreuter E."/>
            <person name="Kautsar S.A."/>
            <person name="Yang D."/>
            <person name="Bader C.D."/>
            <person name="Teijaro C.N."/>
            <person name="Fluegel L."/>
            <person name="Davis C.M."/>
            <person name="Simpson J.R."/>
            <person name="Lauterbach L."/>
            <person name="Steele A.D."/>
            <person name="Gui C."/>
            <person name="Meng S."/>
            <person name="Li G."/>
            <person name="Viehrig K."/>
            <person name="Ye F."/>
            <person name="Su P."/>
            <person name="Kiefer A.F."/>
            <person name="Nichols A."/>
            <person name="Cepeda A.J."/>
            <person name="Yan W."/>
            <person name="Fan B."/>
            <person name="Jiang Y."/>
            <person name="Adhikari A."/>
            <person name="Zheng C.-J."/>
            <person name="Schuster L."/>
            <person name="Cowan T.M."/>
            <person name="Smanski M.J."/>
            <person name="Chevrette M.G."/>
            <person name="De Carvalho L.P.S."/>
            <person name="Shen B."/>
        </authorList>
    </citation>
    <scope>NUCLEOTIDE SEQUENCE [LARGE SCALE GENOMIC DNA]</scope>
    <source>
        <strain evidence="3 4">NPDC017990</strain>
    </source>
</reference>
<feature type="region of interest" description="Disordered" evidence="1">
    <location>
        <begin position="1"/>
        <end position="58"/>
    </location>
</feature>
<evidence type="ECO:0000256" key="1">
    <source>
        <dbReference type="SAM" id="MobiDB-lite"/>
    </source>
</evidence>
<feature type="transmembrane region" description="Helical" evidence="2">
    <location>
        <begin position="76"/>
        <end position="97"/>
    </location>
</feature>
<evidence type="ECO:0000313" key="4">
    <source>
        <dbReference type="Proteomes" id="UP001610818"/>
    </source>
</evidence>
<dbReference type="RefSeq" id="WP_397719032.1">
    <property type="nucleotide sequence ID" value="NZ_JBIRGN010000017.1"/>
</dbReference>
<evidence type="ECO:0000313" key="3">
    <source>
        <dbReference type="EMBL" id="MFH8551913.1"/>
    </source>
</evidence>
<name>A0ABW7R4N7_9ACTN</name>
<keyword evidence="4" id="KW-1185">Reference proteome</keyword>
<evidence type="ECO:0000256" key="2">
    <source>
        <dbReference type="SAM" id="Phobius"/>
    </source>
</evidence>
<keyword evidence="2" id="KW-1133">Transmembrane helix</keyword>
<proteinExistence type="predicted"/>
<accession>A0ABW7R4N7</accession>
<sequence length="98" mass="10825">MSYVRPHVRRDGTPVKGHYRRQRPRAATSSRTAPRRRAARGRTPAPRPRPVSGPTTYVAPYYRADGTRVRGHRRTLSPAAAGTGAGIIFLLILLLLAL</sequence>
<keyword evidence="2" id="KW-0472">Membrane</keyword>
<dbReference type="EMBL" id="JBIRGQ010000017">
    <property type="protein sequence ID" value="MFH8551913.1"/>
    <property type="molecule type" value="Genomic_DNA"/>
</dbReference>
<protein>
    <submittedName>
        <fullName evidence="3">Uncharacterized protein</fullName>
    </submittedName>
</protein>